<evidence type="ECO:0000313" key="2">
    <source>
        <dbReference type="Proteomes" id="UP000288805"/>
    </source>
</evidence>
<protein>
    <submittedName>
        <fullName evidence="1">Chaperone protein dnaJ 15</fullName>
    </submittedName>
</protein>
<comment type="caution">
    <text evidence="1">The sequence shown here is derived from an EMBL/GenBank/DDBJ whole genome shotgun (WGS) entry which is preliminary data.</text>
</comment>
<reference evidence="1 2" key="1">
    <citation type="journal article" date="2018" name="PLoS Genet.">
        <title>Population sequencing reveals clonal diversity and ancestral inbreeding in the grapevine cultivar Chardonnay.</title>
        <authorList>
            <person name="Roach M.J."/>
            <person name="Johnson D.L."/>
            <person name="Bohlmann J."/>
            <person name="van Vuuren H.J."/>
            <person name="Jones S.J."/>
            <person name="Pretorius I.S."/>
            <person name="Schmidt S.A."/>
            <person name="Borneman A.R."/>
        </authorList>
    </citation>
    <scope>NUCLEOTIDE SEQUENCE [LARGE SCALE GENOMIC DNA]</scope>
    <source>
        <strain evidence="2">cv. Chardonnay</strain>
        <tissue evidence="1">Leaf</tissue>
    </source>
</reference>
<dbReference type="PANTHER" id="PTHR44272:SF3">
    <property type="entry name" value="J DOMAIN-CONTAINING PROTEIN"/>
    <property type="match status" value="1"/>
</dbReference>
<dbReference type="AlphaFoldDB" id="A0A438ELD4"/>
<name>A0A438ELD4_VITVI</name>
<dbReference type="InterPro" id="IPR052812">
    <property type="entry name" value="Plant_DnaJ_domain"/>
</dbReference>
<evidence type="ECO:0000313" key="1">
    <source>
        <dbReference type="EMBL" id="RVW48546.1"/>
    </source>
</evidence>
<proteinExistence type="predicted"/>
<dbReference type="PANTHER" id="PTHR44272">
    <property type="entry name" value="DNAJ DOMAIN (PROKARYOTIC HEAT SHOCK PROTEIN)"/>
    <property type="match status" value="1"/>
</dbReference>
<dbReference type="Proteomes" id="UP000288805">
    <property type="component" value="Unassembled WGS sequence"/>
</dbReference>
<dbReference type="EMBL" id="QGNW01001250">
    <property type="protein sequence ID" value="RVW48546.1"/>
    <property type="molecule type" value="Genomic_DNA"/>
</dbReference>
<gene>
    <name evidence="1" type="primary">ATJ15_0</name>
    <name evidence="1" type="ORF">CK203_088469</name>
</gene>
<sequence length="101" mass="11229">MIKFQALDSDSMDMEIDLSNLGTVNTMFAALFSKLGVPIKTTVSANVLEEALMELSQSDHFQLEHQSVERCLPGLHPFGFLLFKLLYFEQDANGGYGLALQ</sequence>
<organism evidence="1 2">
    <name type="scientific">Vitis vinifera</name>
    <name type="common">Grape</name>
    <dbReference type="NCBI Taxonomy" id="29760"/>
    <lineage>
        <taxon>Eukaryota</taxon>
        <taxon>Viridiplantae</taxon>
        <taxon>Streptophyta</taxon>
        <taxon>Embryophyta</taxon>
        <taxon>Tracheophyta</taxon>
        <taxon>Spermatophyta</taxon>
        <taxon>Magnoliopsida</taxon>
        <taxon>eudicotyledons</taxon>
        <taxon>Gunneridae</taxon>
        <taxon>Pentapetalae</taxon>
        <taxon>rosids</taxon>
        <taxon>Vitales</taxon>
        <taxon>Vitaceae</taxon>
        <taxon>Viteae</taxon>
        <taxon>Vitis</taxon>
    </lineage>
</organism>
<accession>A0A438ELD4</accession>